<dbReference type="GO" id="GO:0006313">
    <property type="term" value="P:DNA transposition"/>
    <property type="evidence" value="ECO:0007669"/>
    <property type="project" value="InterPro"/>
</dbReference>
<organism evidence="2 3">
    <name type="scientific">Cohnella luojiensis</name>
    <dbReference type="NCBI Taxonomy" id="652876"/>
    <lineage>
        <taxon>Bacteria</taxon>
        <taxon>Bacillati</taxon>
        <taxon>Bacillota</taxon>
        <taxon>Bacilli</taxon>
        <taxon>Bacillales</taxon>
        <taxon>Paenibacillaceae</taxon>
        <taxon>Cohnella</taxon>
    </lineage>
</organism>
<dbReference type="EMBL" id="SOMN01000067">
    <property type="protein sequence ID" value="TFE19388.1"/>
    <property type="molecule type" value="Genomic_DNA"/>
</dbReference>
<dbReference type="GO" id="GO:0004803">
    <property type="term" value="F:transposase activity"/>
    <property type="evidence" value="ECO:0007669"/>
    <property type="project" value="InterPro"/>
</dbReference>
<dbReference type="InterPro" id="IPR003346">
    <property type="entry name" value="Transposase_20"/>
</dbReference>
<sequence length="64" mass="6920">MQKLEDELDALLRDIDCTLDSMPGIDKVTAASFVAEIGAIERFANAEKLAGFAGIASVRHGDRR</sequence>
<comment type="caution">
    <text evidence="2">The sequence shown here is derived from an EMBL/GenBank/DDBJ whole genome shotgun (WGS) entry which is preliminary data.</text>
</comment>
<evidence type="ECO:0000313" key="2">
    <source>
        <dbReference type="EMBL" id="TFE19388.1"/>
    </source>
</evidence>
<dbReference type="RefSeq" id="WP_135154644.1">
    <property type="nucleotide sequence ID" value="NZ_SOMN01000067.1"/>
</dbReference>
<dbReference type="GO" id="GO:0003677">
    <property type="term" value="F:DNA binding"/>
    <property type="evidence" value="ECO:0007669"/>
    <property type="project" value="InterPro"/>
</dbReference>
<feature type="domain" description="Transposase IS116/IS110/IS902 C-terminal" evidence="1">
    <location>
        <begin position="19"/>
        <end position="60"/>
    </location>
</feature>
<reference evidence="2 3" key="1">
    <citation type="submission" date="2019-03" db="EMBL/GenBank/DDBJ databases">
        <title>Cohnella endophytica sp. nov., a novel endophytic bacterium isolated from bark of Sonneratia apetala.</title>
        <authorList>
            <person name="Tuo L."/>
        </authorList>
    </citation>
    <scope>NUCLEOTIDE SEQUENCE [LARGE SCALE GENOMIC DNA]</scope>
    <source>
        <strain evidence="2 3">CCTCC AB 208254</strain>
    </source>
</reference>
<dbReference type="OrthoDB" id="9790935at2"/>
<evidence type="ECO:0000313" key="3">
    <source>
        <dbReference type="Proteomes" id="UP000297900"/>
    </source>
</evidence>
<dbReference type="AlphaFoldDB" id="A0A4Y8LTP2"/>
<dbReference type="Proteomes" id="UP000297900">
    <property type="component" value="Unassembled WGS sequence"/>
</dbReference>
<dbReference type="Pfam" id="PF02371">
    <property type="entry name" value="Transposase_20"/>
    <property type="match status" value="1"/>
</dbReference>
<proteinExistence type="predicted"/>
<protein>
    <submittedName>
        <fullName evidence="2">IS110 family transposase</fullName>
    </submittedName>
</protein>
<gene>
    <name evidence="2" type="ORF">E2980_23390</name>
</gene>
<keyword evidence="3" id="KW-1185">Reference proteome</keyword>
<accession>A0A4Y8LTP2</accession>
<evidence type="ECO:0000259" key="1">
    <source>
        <dbReference type="Pfam" id="PF02371"/>
    </source>
</evidence>
<name>A0A4Y8LTP2_9BACL</name>